<dbReference type="InParanoid" id="A0A1Q6DXR7"/>
<name>A0A1Q6DXR7_METT1</name>
<organism evidence="1 2">
    <name type="scientific">Methanohalarchaeum thermophilum</name>
    <dbReference type="NCBI Taxonomy" id="1903181"/>
    <lineage>
        <taxon>Archaea</taxon>
        <taxon>Methanobacteriati</taxon>
        <taxon>Methanobacteriota</taxon>
        <taxon>Methanonatronarchaeia</taxon>
        <taxon>Methanonatronarchaeales</taxon>
        <taxon>Methanonatronarchaeaceae</taxon>
        <taxon>Candidatus Methanohalarchaeum</taxon>
    </lineage>
</organism>
<gene>
    <name evidence="1" type="ORF">BTN85_1671</name>
</gene>
<keyword evidence="2" id="KW-1185">Reference proteome</keyword>
<comment type="caution">
    <text evidence="1">The sequence shown here is derived from an EMBL/GenBank/DDBJ whole genome shotgun (WGS) entry which is preliminary data.</text>
</comment>
<dbReference type="EMBL" id="MSDW01000001">
    <property type="protein sequence ID" value="OKY79164.1"/>
    <property type="molecule type" value="Genomic_DNA"/>
</dbReference>
<dbReference type="Proteomes" id="UP000185744">
    <property type="component" value="Unassembled WGS sequence"/>
</dbReference>
<dbReference type="AlphaFoldDB" id="A0A1Q6DXR7"/>
<evidence type="ECO:0000313" key="1">
    <source>
        <dbReference type="EMBL" id="OKY79164.1"/>
    </source>
</evidence>
<accession>A0A1Q6DXR7</accession>
<evidence type="ECO:0000313" key="2">
    <source>
        <dbReference type="Proteomes" id="UP000185744"/>
    </source>
</evidence>
<reference evidence="1" key="1">
    <citation type="submission" date="2016-12" db="EMBL/GenBank/DDBJ databases">
        <title>Discovery of methanogenic haloarchaea.</title>
        <authorList>
            <person name="Sorokin D.Y."/>
            <person name="Makarova K.S."/>
            <person name="Abbas B."/>
            <person name="Ferrer M."/>
            <person name="Golyshin P.N."/>
        </authorList>
    </citation>
    <scope>NUCLEOTIDE SEQUENCE [LARGE SCALE GENOMIC DNA]</scope>
    <source>
        <strain evidence="1">HMET1</strain>
    </source>
</reference>
<protein>
    <submittedName>
        <fullName evidence="1">Uncharacterized protein</fullName>
    </submittedName>
</protein>
<proteinExistence type="predicted"/>
<dbReference type="STRING" id="1903181.BTN85_1671"/>
<sequence length="34" mass="3596">MYSKAAEQIVGGIYGVIKALNTKKRGEGKEGLEG</sequence>